<dbReference type="AlphaFoldDB" id="A0A507EDL5"/>
<gene>
    <name evidence="2" type="ORF">PhCBS80983_g01198</name>
</gene>
<dbReference type="InterPro" id="IPR022617">
    <property type="entry name" value="Rad60/SUMO-like_dom"/>
</dbReference>
<evidence type="ECO:0000313" key="2">
    <source>
        <dbReference type="EMBL" id="TPX61298.1"/>
    </source>
</evidence>
<sequence>MTDNEAPQENKAETVQHINLKVVGQDQSEIAFKIKRTTPLQRLMDAYVGKTGQDRNSVRFLYDGARINGHETPDELDMEDNDMIQVSVQQLGGAH</sequence>
<name>A0A507EDL5_9FUNG</name>
<dbReference type="PANTHER" id="PTHR10562">
    <property type="entry name" value="SMALL UBIQUITIN-RELATED MODIFIER"/>
    <property type="match status" value="1"/>
</dbReference>
<keyword evidence="3" id="KW-1185">Reference proteome</keyword>
<reference evidence="2 3" key="1">
    <citation type="journal article" date="2019" name="Sci. Rep.">
        <title>Comparative genomics of chytrid fungi reveal insights into the obligate biotrophic and pathogenic lifestyle of Synchytrium endobioticum.</title>
        <authorList>
            <person name="van de Vossenberg B.T.L.H."/>
            <person name="Warris S."/>
            <person name="Nguyen H.D.T."/>
            <person name="van Gent-Pelzer M.P.E."/>
            <person name="Joly D.L."/>
            <person name="van de Geest H.C."/>
            <person name="Bonants P.J.M."/>
            <person name="Smith D.S."/>
            <person name="Levesque C.A."/>
            <person name="van der Lee T.A.J."/>
        </authorList>
    </citation>
    <scope>NUCLEOTIDE SEQUENCE [LARGE SCALE GENOMIC DNA]</scope>
    <source>
        <strain evidence="2 3">CBS 809.83</strain>
    </source>
</reference>
<dbReference type="OrthoDB" id="442921at2759"/>
<evidence type="ECO:0000313" key="3">
    <source>
        <dbReference type="Proteomes" id="UP000318582"/>
    </source>
</evidence>
<dbReference type="PROSITE" id="PS50053">
    <property type="entry name" value="UBIQUITIN_2"/>
    <property type="match status" value="1"/>
</dbReference>
<organism evidence="2 3">
    <name type="scientific">Powellomyces hirtus</name>
    <dbReference type="NCBI Taxonomy" id="109895"/>
    <lineage>
        <taxon>Eukaryota</taxon>
        <taxon>Fungi</taxon>
        <taxon>Fungi incertae sedis</taxon>
        <taxon>Chytridiomycota</taxon>
        <taxon>Chytridiomycota incertae sedis</taxon>
        <taxon>Chytridiomycetes</taxon>
        <taxon>Spizellomycetales</taxon>
        <taxon>Powellomycetaceae</taxon>
        <taxon>Powellomyces</taxon>
    </lineage>
</organism>
<dbReference type="EMBL" id="QEAQ01000008">
    <property type="protein sequence ID" value="TPX61298.1"/>
    <property type="molecule type" value="Genomic_DNA"/>
</dbReference>
<dbReference type="Gene3D" id="3.10.20.90">
    <property type="entry name" value="Phosphatidylinositol 3-kinase Catalytic Subunit, Chain A, domain 1"/>
    <property type="match status" value="1"/>
</dbReference>
<proteinExistence type="predicted"/>
<dbReference type="STRING" id="109895.A0A507EDL5"/>
<dbReference type="InterPro" id="IPR000626">
    <property type="entry name" value="Ubiquitin-like_dom"/>
</dbReference>
<comment type="caution">
    <text evidence="2">The sequence shown here is derived from an EMBL/GenBank/DDBJ whole genome shotgun (WGS) entry which is preliminary data.</text>
</comment>
<protein>
    <recommendedName>
        <fullName evidence="1">Ubiquitin-like domain-containing protein</fullName>
    </recommendedName>
</protein>
<dbReference type="Proteomes" id="UP000318582">
    <property type="component" value="Unassembled WGS sequence"/>
</dbReference>
<dbReference type="Pfam" id="PF11976">
    <property type="entry name" value="Rad60-SLD"/>
    <property type="match status" value="1"/>
</dbReference>
<evidence type="ECO:0000259" key="1">
    <source>
        <dbReference type="PROSITE" id="PS50053"/>
    </source>
</evidence>
<dbReference type="CDD" id="cd16116">
    <property type="entry name" value="Ubl_Smt3_like"/>
    <property type="match status" value="1"/>
</dbReference>
<dbReference type="SUPFAM" id="SSF54236">
    <property type="entry name" value="Ubiquitin-like"/>
    <property type="match status" value="1"/>
</dbReference>
<dbReference type="SMART" id="SM00213">
    <property type="entry name" value="UBQ"/>
    <property type="match status" value="1"/>
</dbReference>
<dbReference type="InterPro" id="IPR029071">
    <property type="entry name" value="Ubiquitin-like_domsf"/>
</dbReference>
<feature type="domain" description="Ubiquitin-like" evidence="1">
    <location>
        <begin position="16"/>
        <end position="93"/>
    </location>
</feature>
<dbReference type="FunFam" id="3.10.20.90:FF:000202">
    <property type="entry name" value="Small ubiquitin-related modifier I"/>
    <property type="match status" value="1"/>
</dbReference>
<accession>A0A507EDL5</accession>